<organism evidence="6 7">
    <name type="scientific">Methanocaldococcus infernus (strain DSM 11812 / JCM 15783 / ME)</name>
    <dbReference type="NCBI Taxonomy" id="573063"/>
    <lineage>
        <taxon>Archaea</taxon>
        <taxon>Methanobacteriati</taxon>
        <taxon>Methanobacteriota</taxon>
        <taxon>Methanomada group</taxon>
        <taxon>Methanococci</taxon>
        <taxon>Methanococcales</taxon>
        <taxon>Methanocaldococcaceae</taxon>
        <taxon>Methanocaldococcus</taxon>
    </lineage>
</organism>
<dbReference type="InterPro" id="IPR036390">
    <property type="entry name" value="WH_DNA-bd_sf"/>
</dbReference>
<evidence type="ECO:0000256" key="4">
    <source>
        <dbReference type="ARBA" id="ARBA00023163"/>
    </source>
</evidence>
<dbReference type="SUPFAM" id="SSF46785">
    <property type="entry name" value="Winged helix' DNA-binding domain"/>
    <property type="match status" value="1"/>
</dbReference>
<feature type="domain" description="HTH lysR-type" evidence="5">
    <location>
        <begin position="3"/>
        <end position="60"/>
    </location>
</feature>
<dbReference type="Pfam" id="PF03466">
    <property type="entry name" value="LysR_substrate"/>
    <property type="match status" value="1"/>
</dbReference>
<accession>D5VT78</accession>
<dbReference type="RefSeq" id="WP_013100526.1">
    <property type="nucleotide sequence ID" value="NC_014122.1"/>
</dbReference>
<dbReference type="NCBIfam" id="NF040786">
    <property type="entry name" value="LysR_Sec_metab"/>
    <property type="match status" value="1"/>
</dbReference>
<dbReference type="GO" id="GO:0000976">
    <property type="term" value="F:transcription cis-regulatory region binding"/>
    <property type="evidence" value="ECO:0007669"/>
    <property type="project" value="TreeGrafter"/>
</dbReference>
<dbReference type="Gene3D" id="3.40.190.290">
    <property type="match status" value="1"/>
</dbReference>
<evidence type="ECO:0000313" key="7">
    <source>
        <dbReference type="Proteomes" id="UP000002061"/>
    </source>
</evidence>
<dbReference type="InterPro" id="IPR000847">
    <property type="entry name" value="LysR_HTH_N"/>
</dbReference>
<dbReference type="InterPro" id="IPR047788">
    <property type="entry name" value="LysR-like_Sec_metab"/>
</dbReference>
<protein>
    <submittedName>
        <fullName evidence="6">Transcriptional regulator, LysR family</fullName>
    </submittedName>
</protein>
<comment type="similarity">
    <text evidence="1">Belongs to the LysR transcriptional regulatory family.</text>
</comment>
<dbReference type="HOGENOM" id="CLU_039613_6_1_2"/>
<reference evidence="6" key="1">
    <citation type="submission" date="2010-04" db="EMBL/GenBank/DDBJ databases">
        <title>Complete sequence of Methanocaldococcus infernus ME.</title>
        <authorList>
            <consortium name="US DOE Joint Genome Institute"/>
            <person name="Lucas S."/>
            <person name="Copeland A."/>
            <person name="Lapidus A."/>
            <person name="Cheng J.-F."/>
            <person name="Bruce D."/>
            <person name="Goodwin L."/>
            <person name="Pitluck S."/>
            <person name="Munk A.C."/>
            <person name="Detter J.C."/>
            <person name="Han C."/>
            <person name="Tapia R."/>
            <person name="Land M."/>
            <person name="Hauser L."/>
            <person name="Kyrpides N."/>
            <person name="Mikhailova N."/>
            <person name="Sieprawska-Lupa M."/>
            <person name="Whitman W.B."/>
            <person name="Woyke T."/>
        </authorList>
    </citation>
    <scope>NUCLEOTIDE SEQUENCE [LARGE SCALE GENOMIC DNA]</scope>
    <source>
        <strain evidence="6">ME</strain>
    </source>
</reference>
<dbReference type="EMBL" id="CP002009">
    <property type="protein sequence ID" value="ADG13781.1"/>
    <property type="molecule type" value="Genomic_DNA"/>
</dbReference>
<sequence length="296" mass="33387">MDPKLKYFKTFLVASETKSFSKAAKILGITQGTVSNHIATLEKYFDAQLFVRTPEGVELTPEGKILYEKAKAILDMVEEAKILMKSLSEVPEGTIRLYASTIPGEYILPSIIKEFKEKYPSVDFDVNILDTERCYKALEEGLADVISVGYLKSKDYDYIIIGKDRLVLIVPPNHPFAKRKSVKFEEILNEDYIDREEGSGTKKTIEEALNKKGYSMMDLNVTMRLGSTSSVITAVSEGYGISIISEIPAKKAESAGLVRIVPIEDLDITRYLYLIKSRRPKNPSAVKTFWEFLKKI</sequence>
<evidence type="ECO:0000256" key="3">
    <source>
        <dbReference type="ARBA" id="ARBA00023125"/>
    </source>
</evidence>
<dbReference type="Gene3D" id="1.10.10.10">
    <property type="entry name" value="Winged helix-like DNA-binding domain superfamily/Winged helix DNA-binding domain"/>
    <property type="match status" value="1"/>
</dbReference>
<dbReference type="Pfam" id="PF00126">
    <property type="entry name" value="HTH_1"/>
    <property type="match status" value="1"/>
</dbReference>
<dbReference type="PANTHER" id="PTHR30126">
    <property type="entry name" value="HTH-TYPE TRANSCRIPTIONAL REGULATOR"/>
    <property type="match status" value="1"/>
</dbReference>
<dbReference type="PRINTS" id="PR00039">
    <property type="entry name" value="HTHLYSR"/>
</dbReference>
<keyword evidence="4" id="KW-0804">Transcription</keyword>
<dbReference type="PROSITE" id="PS50931">
    <property type="entry name" value="HTH_LYSR"/>
    <property type="match status" value="1"/>
</dbReference>
<dbReference type="FunFam" id="1.10.10.10:FF:000001">
    <property type="entry name" value="LysR family transcriptional regulator"/>
    <property type="match status" value="1"/>
</dbReference>
<dbReference type="GeneID" id="9132144"/>
<dbReference type="InterPro" id="IPR036388">
    <property type="entry name" value="WH-like_DNA-bd_sf"/>
</dbReference>
<proteinExistence type="inferred from homology"/>
<evidence type="ECO:0000259" key="5">
    <source>
        <dbReference type="PROSITE" id="PS50931"/>
    </source>
</evidence>
<name>D5VT78_METIM</name>
<dbReference type="STRING" id="573063.Metin_1127"/>
<dbReference type="eggNOG" id="arCOG00224">
    <property type="taxonomic scope" value="Archaea"/>
</dbReference>
<dbReference type="InterPro" id="IPR005119">
    <property type="entry name" value="LysR_subst-bd"/>
</dbReference>
<keyword evidence="2" id="KW-0805">Transcription regulation</keyword>
<gene>
    <name evidence="6" type="ordered locus">Metin_1127</name>
</gene>
<dbReference type="GO" id="GO:0003700">
    <property type="term" value="F:DNA-binding transcription factor activity"/>
    <property type="evidence" value="ECO:0007669"/>
    <property type="project" value="InterPro"/>
</dbReference>
<keyword evidence="7" id="KW-1185">Reference proteome</keyword>
<evidence type="ECO:0000313" key="6">
    <source>
        <dbReference type="EMBL" id="ADG13781.1"/>
    </source>
</evidence>
<dbReference type="OrthoDB" id="144613at2157"/>
<evidence type="ECO:0000256" key="1">
    <source>
        <dbReference type="ARBA" id="ARBA00009437"/>
    </source>
</evidence>
<dbReference type="PANTHER" id="PTHR30126:SF40">
    <property type="entry name" value="HTH-TYPE TRANSCRIPTIONAL REGULATOR GLTR"/>
    <property type="match status" value="1"/>
</dbReference>
<dbReference type="SUPFAM" id="SSF53850">
    <property type="entry name" value="Periplasmic binding protein-like II"/>
    <property type="match status" value="1"/>
</dbReference>
<dbReference type="AlphaFoldDB" id="D5VT78"/>
<dbReference type="KEGG" id="mif:Metin_1127"/>
<evidence type="ECO:0000256" key="2">
    <source>
        <dbReference type="ARBA" id="ARBA00023015"/>
    </source>
</evidence>
<dbReference type="Proteomes" id="UP000002061">
    <property type="component" value="Chromosome"/>
</dbReference>
<keyword evidence="3" id="KW-0238">DNA-binding</keyword>